<proteinExistence type="inferred from homology"/>
<keyword evidence="8" id="KW-0175">Coiled coil</keyword>
<dbReference type="GO" id="GO:0003677">
    <property type="term" value="F:DNA binding"/>
    <property type="evidence" value="ECO:0007669"/>
    <property type="project" value="UniProtKB-KW"/>
</dbReference>
<reference evidence="12" key="1">
    <citation type="submission" date="2022-08" db="EMBL/GenBank/DDBJ databases">
        <title>Novel sulphate-reducing endosymbionts in the free-living metamonad Anaeramoeba.</title>
        <authorList>
            <person name="Jerlstrom-Hultqvist J."/>
            <person name="Cepicka I."/>
            <person name="Gallot-Lavallee L."/>
            <person name="Salas-Leiva D."/>
            <person name="Curtis B.A."/>
            <person name="Zahonova K."/>
            <person name="Pipaliya S."/>
            <person name="Dacks J."/>
            <person name="Roger A.J."/>
        </authorList>
    </citation>
    <scope>NUCLEOTIDE SEQUENCE</scope>
    <source>
        <strain evidence="12">Busselton2</strain>
    </source>
</reference>
<feature type="region of interest" description="Disordered" evidence="9">
    <location>
        <begin position="1095"/>
        <end position="1141"/>
    </location>
</feature>
<keyword evidence="7" id="KW-0539">Nucleus</keyword>
<dbReference type="EMBL" id="JANTQA010000011">
    <property type="protein sequence ID" value="KAJ3451069.1"/>
    <property type="molecule type" value="Genomic_DNA"/>
</dbReference>
<evidence type="ECO:0000259" key="10">
    <source>
        <dbReference type="Pfam" id="PF09324"/>
    </source>
</evidence>
<keyword evidence="4" id="KW-0378">Hydrolase</keyword>
<keyword evidence="3" id="KW-0547">Nucleotide-binding</keyword>
<feature type="region of interest" description="Disordered" evidence="9">
    <location>
        <begin position="364"/>
        <end position="445"/>
    </location>
</feature>
<feature type="compositionally biased region" description="Polar residues" evidence="9">
    <location>
        <begin position="788"/>
        <end position="797"/>
    </location>
</feature>
<keyword evidence="6" id="KW-0238">DNA-binding</keyword>
<comment type="similarity">
    <text evidence="2">Belongs to the SNF2/RAD54 helicase family.</text>
</comment>
<keyword evidence="4" id="KW-0347">Helicase</keyword>
<dbReference type="GO" id="GO:0016887">
    <property type="term" value="F:ATP hydrolysis activity"/>
    <property type="evidence" value="ECO:0007669"/>
    <property type="project" value="InterPro"/>
</dbReference>
<evidence type="ECO:0000256" key="7">
    <source>
        <dbReference type="ARBA" id="ARBA00023242"/>
    </source>
</evidence>
<comment type="subcellular location">
    <subcellularLocation>
        <location evidence="1">Nucleus</location>
    </subcellularLocation>
</comment>
<dbReference type="InterPro" id="IPR015403">
    <property type="entry name" value="Mon2/Sec7/BIG1-like_HDS"/>
</dbReference>
<comment type="caution">
    <text evidence="12">The sequence shown here is derived from an EMBL/GenBank/DDBJ whole genome shotgun (WGS) entry which is preliminary data.</text>
</comment>
<dbReference type="GO" id="GO:0004386">
    <property type="term" value="F:helicase activity"/>
    <property type="evidence" value="ECO:0007669"/>
    <property type="project" value="UniProtKB-KW"/>
</dbReference>
<feature type="compositionally biased region" description="Basic and acidic residues" evidence="9">
    <location>
        <begin position="421"/>
        <end position="445"/>
    </location>
</feature>
<feature type="domain" description="Mon2 C-terminal" evidence="11">
    <location>
        <begin position="450"/>
        <end position="642"/>
    </location>
</feature>
<gene>
    <name evidence="12" type="ORF">M0812_05109</name>
</gene>
<feature type="compositionally biased region" description="Low complexity" evidence="9">
    <location>
        <begin position="755"/>
        <end position="777"/>
    </location>
</feature>
<dbReference type="InterPro" id="IPR016024">
    <property type="entry name" value="ARM-type_fold"/>
</dbReference>
<sequence>MFIQIFCNQNLDFIEKIALHINSNEVGFWGEIKKEILFNKIKKFCLDNILKIDQFWDILKNHLLITYQYKDIEIKKKVIFTYFEIINQIFKNNLIKNQKKNGDVNSIDEIKIVDEDENNDSKKENNKNDIDDNDNDRITGDINNGKEDLENEKDEKEEERRKNNQNIIDNENGNEKNNGTLNNGGKEGDENMKEYEERNLNNEQDDKKEDNNDNSHFFFQNPKIFLNLLKIFYNNQNNMIEIQELILNKIYNLLQHHGETIQDSWKIIFKILKKSMLYKNKSITSISIKSIEIICSDFLQNIPLNFLIKLINTIIEFIKQTTLINISLKSIELLWSVIDFISKKHNEDNNKIFFMNKKNKRKIENENEEDGKKENDENENEENGKNEDGKKEKKKNENEEEKNEDGKKEKKKNENEEENNEKEKEENNEKGKEEMGKKSKEQGEKEEKLKNKSIWILLFSTFIKVINDPRYQIRNSGIRTFFIALDLHGKMIPTHDWELIISEILFPILIQIKNENNLTKICDENVESQIGKEKSSGKIVRLIIHHSRNTTSKQWAESRVIALKETMRIFKNFASILSKIDNFIGIIQKLIDFVEDTSLDTNMEIAAGGISSFEYLFLLVSQIKSKFKEQGTIIWKQVWVLFERIQISILNYDPKLIPQVFQPFGKIIHSTFSSVSITNYNREDMKRLMRICYRLFDKSQKYKAELHLITNQILDSILNIAPIDNIQVWSGIFNLLISFCLRIKHNSDDDDDYNNNENNNNDNNNNNNNNNNDNDNNNNDDDNNNNNKIQPSPLTTLDNKMNENNHDKKENENNDNGDNKENEDEFELEFKNDNKLTRKKRTKSSNSNNSFSKFNYKTKGFSHESFTDHNFTDYTITDQNFTQSGTESENIEILKREKKKRRKRRKRSKQMNSSSISNLKINIKEFDSYTYKLFNSTEIFDLTKENFYQIKPGKKFSLTKKSIRIIEKLFLHNCPKQIAASFYPKIMKILTFLILNQKKKKEKKVRYFDEIISLLIQTSNNITKHYFNLNNEFLFEESFIQAIFSFDQILFSEKHSNQKFEKYYFEILKTFNKFLIPKLFYLLNKKIELNLEKENKQNDQNDDSSIENEKKSISQRNLEEVEENEVEENEKQKKNNELKPIIENDKNKVKIGNDKNKIQEKVLVNTNNGNNTKSIIENKDQNKENGKENKDILENRNKKVIANENENLQFTIQNNLLNLLKRGILKNETTFFAKISVTCFKILLSIIEKYNENDFSKIFANLLIQTCKQIFDNFSKNTSSQKESLKISQVKFLLRKISHFECNSNVFSEFPLKNDYKGNKSHLLILFSTLSDLVLIEDKNVRMELHKTLKIINSELN</sequence>
<evidence type="ECO:0000256" key="3">
    <source>
        <dbReference type="ARBA" id="ARBA00022741"/>
    </source>
</evidence>
<feature type="coiled-coil region" evidence="8">
    <location>
        <begin position="1176"/>
        <end position="1203"/>
    </location>
</feature>
<dbReference type="Proteomes" id="UP001146793">
    <property type="component" value="Unassembled WGS sequence"/>
</dbReference>
<feature type="compositionally biased region" description="Basic and acidic residues" evidence="9">
    <location>
        <begin position="800"/>
        <end position="820"/>
    </location>
</feature>
<feature type="domain" description="Mon2/Sec7/BIG1-like HDS" evidence="10">
    <location>
        <begin position="213"/>
        <end position="292"/>
    </location>
</feature>
<feature type="compositionally biased region" description="Low complexity" evidence="9">
    <location>
        <begin position="844"/>
        <end position="855"/>
    </location>
</feature>
<organism evidence="12 13">
    <name type="scientific">Anaeramoeba flamelloides</name>
    <dbReference type="NCBI Taxonomy" id="1746091"/>
    <lineage>
        <taxon>Eukaryota</taxon>
        <taxon>Metamonada</taxon>
        <taxon>Anaeramoebidae</taxon>
        <taxon>Anaeramoeba</taxon>
    </lineage>
</organism>
<evidence type="ECO:0000256" key="1">
    <source>
        <dbReference type="ARBA" id="ARBA00004123"/>
    </source>
</evidence>
<evidence type="ECO:0000313" key="13">
    <source>
        <dbReference type="Proteomes" id="UP001146793"/>
    </source>
</evidence>
<evidence type="ECO:0000256" key="5">
    <source>
        <dbReference type="ARBA" id="ARBA00022840"/>
    </source>
</evidence>
<feature type="region of interest" description="Disordered" evidence="9">
    <location>
        <begin position="118"/>
        <end position="190"/>
    </location>
</feature>
<feature type="compositionally biased region" description="Basic and acidic residues" evidence="9">
    <location>
        <begin position="364"/>
        <end position="375"/>
    </location>
</feature>
<evidence type="ECO:0000256" key="2">
    <source>
        <dbReference type="ARBA" id="ARBA00007025"/>
    </source>
</evidence>
<evidence type="ECO:0000259" key="11">
    <source>
        <dbReference type="Pfam" id="PF16206"/>
    </source>
</evidence>
<evidence type="ECO:0000256" key="9">
    <source>
        <dbReference type="SAM" id="MobiDB-lite"/>
    </source>
</evidence>
<evidence type="ECO:0000256" key="8">
    <source>
        <dbReference type="SAM" id="Coils"/>
    </source>
</evidence>
<dbReference type="InterPro" id="IPR044574">
    <property type="entry name" value="ARIP4-like"/>
</dbReference>
<name>A0AAV8ABX8_9EUKA</name>
<dbReference type="GO" id="GO:0005524">
    <property type="term" value="F:ATP binding"/>
    <property type="evidence" value="ECO:0007669"/>
    <property type="project" value="UniProtKB-KW"/>
</dbReference>
<feature type="compositionally biased region" description="Basic and acidic residues" evidence="9">
    <location>
        <begin position="404"/>
        <end position="414"/>
    </location>
</feature>
<feature type="region of interest" description="Disordered" evidence="9">
    <location>
        <begin position="752"/>
        <end position="856"/>
    </location>
</feature>
<dbReference type="GO" id="GO:0005634">
    <property type="term" value="C:nucleus"/>
    <property type="evidence" value="ECO:0007669"/>
    <property type="project" value="UniProtKB-SubCell"/>
</dbReference>
<feature type="compositionally biased region" description="Basic and acidic residues" evidence="9">
    <location>
        <begin position="118"/>
        <end position="148"/>
    </location>
</feature>
<feature type="compositionally biased region" description="Low complexity" evidence="9">
    <location>
        <begin position="164"/>
        <end position="184"/>
    </location>
</feature>
<dbReference type="PANTHER" id="PTHR45797:SF1">
    <property type="entry name" value="HELICASE ARIP4"/>
    <property type="match status" value="1"/>
</dbReference>
<protein>
    <submittedName>
        <fullName evidence="12">Uncharacterized protein</fullName>
    </submittedName>
</protein>
<dbReference type="PANTHER" id="PTHR45797">
    <property type="entry name" value="RAD54-LIKE"/>
    <property type="match status" value="1"/>
</dbReference>
<dbReference type="InterPro" id="IPR032817">
    <property type="entry name" value="Mon2_C"/>
</dbReference>
<feature type="compositionally biased region" description="Basic and acidic residues" evidence="9">
    <location>
        <begin position="1129"/>
        <end position="1141"/>
    </location>
</feature>
<keyword evidence="5" id="KW-0067">ATP-binding</keyword>
<dbReference type="SUPFAM" id="SSF48371">
    <property type="entry name" value="ARM repeat"/>
    <property type="match status" value="1"/>
</dbReference>
<feature type="compositionally biased region" description="Basic and acidic residues" evidence="9">
    <location>
        <begin position="382"/>
        <end position="397"/>
    </location>
</feature>
<evidence type="ECO:0000256" key="6">
    <source>
        <dbReference type="ARBA" id="ARBA00023125"/>
    </source>
</evidence>
<dbReference type="Pfam" id="PF09324">
    <property type="entry name" value="Sec7-like_HDS"/>
    <property type="match status" value="1"/>
</dbReference>
<dbReference type="Pfam" id="PF16206">
    <property type="entry name" value="Mon2_C"/>
    <property type="match status" value="1"/>
</dbReference>
<accession>A0AAV8ABX8</accession>
<evidence type="ECO:0000313" key="12">
    <source>
        <dbReference type="EMBL" id="KAJ3451069.1"/>
    </source>
</evidence>
<evidence type="ECO:0000256" key="4">
    <source>
        <dbReference type="ARBA" id="ARBA00022806"/>
    </source>
</evidence>